<evidence type="ECO:0000313" key="11">
    <source>
        <dbReference type="Proteomes" id="UP001167796"/>
    </source>
</evidence>
<evidence type="ECO:0000256" key="1">
    <source>
        <dbReference type="ARBA" id="ARBA00006594"/>
    </source>
</evidence>
<dbReference type="EMBL" id="JAUQSX010000003">
    <property type="protein sequence ID" value="MDO7846284.1"/>
    <property type="molecule type" value="Genomic_DNA"/>
</dbReference>
<gene>
    <name evidence="10" type="ORF">Q5H92_07950</name>
</gene>
<dbReference type="SUPFAM" id="SSF53335">
    <property type="entry name" value="S-adenosyl-L-methionine-dependent methyltransferases"/>
    <property type="match status" value="1"/>
</dbReference>
<keyword evidence="6" id="KW-0680">Restriction system</keyword>
<dbReference type="Proteomes" id="UP001167796">
    <property type="component" value="Unassembled WGS sequence"/>
</dbReference>
<evidence type="ECO:0000259" key="9">
    <source>
        <dbReference type="Pfam" id="PF12161"/>
    </source>
</evidence>
<dbReference type="GO" id="GO:0008168">
    <property type="term" value="F:methyltransferase activity"/>
    <property type="evidence" value="ECO:0007669"/>
    <property type="project" value="UniProtKB-KW"/>
</dbReference>
<evidence type="ECO:0000256" key="6">
    <source>
        <dbReference type="ARBA" id="ARBA00022747"/>
    </source>
</evidence>
<dbReference type="InterPro" id="IPR029063">
    <property type="entry name" value="SAM-dependent_MTases_sf"/>
</dbReference>
<keyword evidence="11" id="KW-1185">Reference proteome</keyword>
<dbReference type="GO" id="GO:0032259">
    <property type="term" value="P:methylation"/>
    <property type="evidence" value="ECO:0007669"/>
    <property type="project" value="UniProtKB-KW"/>
</dbReference>
<name>A0ABT9A8W4_9BACT</name>
<dbReference type="PANTHER" id="PTHR42933:SF3">
    <property type="entry name" value="TYPE I RESTRICTION ENZYME MJAVIII METHYLASE SUBUNIT"/>
    <property type="match status" value="1"/>
</dbReference>
<keyword evidence="4 10" id="KW-0808">Transferase</keyword>
<reference evidence="10" key="1">
    <citation type="submission" date="2023-07" db="EMBL/GenBank/DDBJ databases">
        <authorList>
            <person name="Kim M.K."/>
        </authorList>
    </citation>
    <scope>NUCLEOTIDE SEQUENCE</scope>
    <source>
        <strain evidence="10">M29</strain>
    </source>
</reference>
<dbReference type="RefSeq" id="WP_305010973.1">
    <property type="nucleotide sequence ID" value="NZ_JAUQSX010000003.1"/>
</dbReference>
<evidence type="ECO:0000256" key="4">
    <source>
        <dbReference type="ARBA" id="ARBA00022679"/>
    </source>
</evidence>
<dbReference type="PANTHER" id="PTHR42933">
    <property type="entry name" value="SLR6095 PROTEIN"/>
    <property type="match status" value="1"/>
</dbReference>
<dbReference type="InterPro" id="IPR038333">
    <property type="entry name" value="T1MK-like_N_sf"/>
</dbReference>
<dbReference type="InterPro" id="IPR022749">
    <property type="entry name" value="D12N6_MeTrfase_N"/>
</dbReference>
<dbReference type="EC" id="2.1.1.72" evidence="2"/>
<evidence type="ECO:0000259" key="8">
    <source>
        <dbReference type="Pfam" id="PF02384"/>
    </source>
</evidence>
<dbReference type="Pfam" id="PF02384">
    <property type="entry name" value="N6_Mtase"/>
    <property type="match status" value="1"/>
</dbReference>
<dbReference type="Pfam" id="PF12161">
    <property type="entry name" value="HsdM_N"/>
    <property type="match status" value="1"/>
</dbReference>
<evidence type="ECO:0000313" key="10">
    <source>
        <dbReference type="EMBL" id="MDO7846284.1"/>
    </source>
</evidence>
<dbReference type="Gene3D" id="3.40.50.150">
    <property type="entry name" value="Vaccinia Virus protein VP39"/>
    <property type="match status" value="1"/>
</dbReference>
<keyword evidence="5" id="KW-0949">S-adenosyl-L-methionine</keyword>
<feature type="domain" description="DNA methylase adenine-specific" evidence="8">
    <location>
        <begin position="139"/>
        <end position="454"/>
    </location>
</feature>
<feature type="domain" description="N6 adenine-specific DNA methyltransferase N-terminal" evidence="9">
    <location>
        <begin position="6"/>
        <end position="131"/>
    </location>
</feature>
<proteinExistence type="inferred from homology"/>
<dbReference type="Gene3D" id="1.20.1260.30">
    <property type="match status" value="1"/>
</dbReference>
<accession>A0ABT9A8W4</accession>
<organism evidence="10 11">
    <name type="scientific">Hymenobacter mellowenesis</name>
    <dbReference type="NCBI Taxonomy" id="3063995"/>
    <lineage>
        <taxon>Bacteria</taxon>
        <taxon>Pseudomonadati</taxon>
        <taxon>Bacteroidota</taxon>
        <taxon>Cytophagia</taxon>
        <taxon>Cytophagales</taxon>
        <taxon>Hymenobacteraceae</taxon>
        <taxon>Hymenobacter</taxon>
    </lineage>
</organism>
<protein>
    <recommendedName>
        <fullName evidence="2">site-specific DNA-methyltransferase (adenine-specific)</fullName>
        <ecNumber evidence="2">2.1.1.72</ecNumber>
    </recommendedName>
</protein>
<dbReference type="PRINTS" id="PR00507">
    <property type="entry name" value="N12N6MTFRASE"/>
</dbReference>
<comment type="caution">
    <text evidence="10">The sequence shown here is derived from an EMBL/GenBank/DDBJ whole genome shotgun (WGS) entry which is preliminary data.</text>
</comment>
<dbReference type="InterPro" id="IPR003356">
    <property type="entry name" value="DNA_methylase_A-5"/>
</dbReference>
<evidence type="ECO:0000256" key="7">
    <source>
        <dbReference type="ARBA" id="ARBA00047942"/>
    </source>
</evidence>
<sequence length="493" mass="55267">MITGELRSKIDRVWEAFWTGGLSNPITVIEQMTYLLFLRRLDDLQTQREQKAAFLKKNIENPIYLPLEQELRWSYFKNADPDVMYRLFTKEGGVFDFLKSMGVRDGSFANFMKGATFMIPTPRLLAQVVDMLSAIDMDDRDTKGDVYEYLLSKIASAGQNGQFRTPRHIIKMMVEMVKPTPDDIICDPSAGSAGFLVAAGEYLREHHAEALLKPEVQKRFQEQTLRGTEFDPTMLRIGAMNLMLHGMDNPHLVQVDALSEDNAAFTDQVTVMLANPPFKGSLDREAVDPKLLNIVDSKKTELLFLGLILKGLQLGGRAAVIVPDGVVFGNSKAHQTIRKALVEQHRLEGVVSMPAGVFKPYAGVSTAILLFTKTGVGGTDQVWFYDMQADGFSLDDKRQPTTANDIVDVVARWHHRAAEAGRARTEQSFLVPVAEIRSNNYDLSINRYKEVVHEQKLFDSPEVIIAQIEALDEERRELLAELKSMVLSDGVAA</sequence>
<comment type="catalytic activity">
    <reaction evidence="7">
        <text>a 2'-deoxyadenosine in DNA + S-adenosyl-L-methionine = an N(6)-methyl-2'-deoxyadenosine in DNA + S-adenosyl-L-homocysteine + H(+)</text>
        <dbReference type="Rhea" id="RHEA:15197"/>
        <dbReference type="Rhea" id="RHEA-COMP:12418"/>
        <dbReference type="Rhea" id="RHEA-COMP:12419"/>
        <dbReference type="ChEBI" id="CHEBI:15378"/>
        <dbReference type="ChEBI" id="CHEBI:57856"/>
        <dbReference type="ChEBI" id="CHEBI:59789"/>
        <dbReference type="ChEBI" id="CHEBI:90615"/>
        <dbReference type="ChEBI" id="CHEBI:90616"/>
        <dbReference type="EC" id="2.1.1.72"/>
    </reaction>
</comment>
<evidence type="ECO:0000256" key="2">
    <source>
        <dbReference type="ARBA" id="ARBA00011900"/>
    </source>
</evidence>
<evidence type="ECO:0000256" key="5">
    <source>
        <dbReference type="ARBA" id="ARBA00022691"/>
    </source>
</evidence>
<dbReference type="InterPro" id="IPR051537">
    <property type="entry name" value="DNA_Adenine_Mtase"/>
</dbReference>
<comment type="similarity">
    <text evidence="1">Belongs to the N(4)/N(6)-methyltransferase family.</text>
</comment>
<evidence type="ECO:0000256" key="3">
    <source>
        <dbReference type="ARBA" id="ARBA00022603"/>
    </source>
</evidence>
<keyword evidence="3 10" id="KW-0489">Methyltransferase</keyword>